<keyword evidence="14 18" id="KW-0472">Membrane</keyword>
<comment type="similarity">
    <text evidence="4">Belongs to the etk/wzc family.</text>
</comment>
<evidence type="ECO:0000256" key="15">
    <source>
        <dbReference type="ARBA" id="ARBA00023137"/>
    </source>
</evidence>
<dbReference type="GO" id="GO:0005886">
    <property type="term" value="C:plasma membrane"/>
    <property type="evidence" value="ECO:0007669"/>
    <property type="project" value="UniProtKB-SubCell"/>
</dbReference>
<dbReference type="EMBL" id="LGCM01000048">
    <property type="protein sequence ID" value="KPL79549.1"/>
    <property type="molecule type" value="Genomic_DNA"/>
</dbReference>
<evidence type="ECO:0000313" key="22">
    <source>
        <dbReference type="EMBL" id="KPL79549.1"/>
    </source>
</evidence>
<evidence type="ECO:0000256" key="4">
    <source>
        <dbReference type="ARBA" id="ARBA00008883"/>
    </source>
</evidence>
<evidence type="ECO:0000259" key="21">
    <source>
        <dbReference type="Pfam" id="PF13807"/>
    </source>
</evidence>
<feature type="transmembrane region" description="Helical" evidence="18">
    <location>
        <begin position="14"/>
        <end position="35"/>
    </location>
</feature>
<dbReference type="Proteomes" id="UP000050501">
    <property type="component" value="Unassembled WGS sequence"/>
</dbReference>
<dbReference type="AlphaFoldDB" id="A0A0P6XS00"/>
<dbReference type="EC" id="2.7.10.2" evidence="5"/>
<keyword evidence="7" id="KW-0997">Cell inner membrane</keyword>
<dbReference type="InterPro" id="IPR003856">
    <property type="entry name" value="LPS_length_determ_N"/>
</dbReference>
<evidence type="ECO:0000256" key="18">
    <source>
        <dbReference type="SAM" id="Phobius"/>
    </source>
</evidence>
<evidence type="ECO:0000256" key="7">
    <source>
        <dbReference type="ARBA" id="ARBA00022519"/>
    </source>
</evidence>
<comment type="caution">
    <text evidence="22">The sequence shown here is derived from an EMBL/GenBank/DDBJ whole genome shotgun (WGS) entry which is preliminary data.</text>
</comment>
<evidence type="ECO:0000256" key="1">
    <source>
        <dbReference type="ARBA" id="ARBA00004429"/>
    </source>
</evidence>
<dbReference type="PANTHER" id="PTHR32309">
    <property type="entry name" value="TYROSINE-PROTEIN KINASE"/>
    <property type="match status" value="1"/>
</dbReference>
<dbReference type="CDD" id="cd05387">
    <property type="entry name" value="BY-kinase"/>
    <property type="match status" value="1"/>
</dbReference>
<dbReference type="OrthoDB" id="9794577at2"/>
<keyword evidence="11" id="KW-0418">Kinase</keyword>
<comment type="subcellular location">
    <subcellularLocation>
        <location evidence="1">Cell inner membrane</location>
        <topology evidence="1">Multi-pass membrane protein</topology>
    </subcellularLocation>
</comment>
<gene>
    <name evidence="22" type="ORF">ADN01_14350</name>
</gene>
<dbReference type="Pfam" id="PF13614">
    <property type="entry name" value="AAA_31"/>
    <property type="match status" value="1"/>
</dbReference>
<accession>A0A0P6XS00</accession>
<keyword evidence="17" id="KW-0175">Coiled coil</keyword>
<name>A0A0P6XS00_9CHLR</name>
<feature type="transmembrane region" description="Helical" evidence="18">
    <location>
        <begin position="318"/>
        <end position="339"/>
    </location>
</feature>
<keyword evidence="12" id="KW-0067">ATP-binding</keyword>
<evidence type="ECO:0000256" key="14">
    <source>
        <dbReference type="ARBA" id="ARBA00023136"/>
    </source>
</evidence>
<keyword evidence="10" id="KW-0547">Nucleotide-binding</keyword>
<evidence type="ECO:0000256" key="5">
    <source>
        <dbReference type="ARBA" id="ARBA00011903"/>
    </source>
</evidence>
<dbReference type="InterPro" id="IPR027417">
    <property type="entry name" value="P-loop_NTPase"/>
</dbReference>
<comment type="similarity">
    <text evidence="2">Belongs to the CpsC/CapA family.</text>
</comment>
<evidence type="ECO:0000256" key="17">
    <source>
        <dbReference type="SAM" id="Coils"/>
    </source>
</evidence>
<feature type="coiled-coil region" evidence="17">
    <location>
        <begin position="149"/>
        <end position="290"/>
    </location>
</feature>
<evidence type="ECO:0000256" key="13">
    <source>
        <dbReference type="ARBA" id="ARBA00022989"/>
    </source>
</evidence>
<dbReference type="GO" id="GO:0005524">
    <property type="term" value="F:ATP binding"/>
    <property type="evidence" value="ECO:0007669"/>
    <property type="project" value="UniProtKB-KW"/>
</dbReference>
<dbReference type="GO" id="GO:0004715">
    <property type="term" value="F:non-membrane spanning protein tyrosine kinase activity"/>
    <property type="evidence" value="ECO:0007669"/>
    <property type="project" value="UniProtKB-EC"/>
</dbReference>
<keyword evidence="15" id="KW-0829">Tyrosine-protein kinase</keyword>
<feature type="domain" description="Tyrosine-protein kinase G-rich" evidence="21">
    <location>
        <begin position="270"/>
        <end position="338"/>
    </location>
</feature>
<dbReference type="PANTHER" id="PTHR32309:SF13">
    <property type="entry name" value="FERRIC ENTEROBACTIN TRANSPORT PROTEIN FEPE"/>
    <property type="match status" value="1"/>
</dbReference>
<evidence type="ECO:0000256" key="9">
    <source>
        <dbReference type="ARBA" id="ARBA00022692"/>
    </source>
</evidence>
<comment type="catalytic activity">
    <reaction evidence="16">
        <text>L-tyrosyl-[protein] + ATP = O-phospho-L-tyrosyl-[protein] + ADP + H(+)</text>
        <dbReference type="Rhea" id="RHEA:10596"/>
        <dbReference type="Rhea" id="RHEA-COMP:10136"/>
        <dbReference type="Rhea" id="RHEA-COMP:20101"/>
        <dbReference type="ChEBI" id="CHEBI:15378"/>
        <dbReference type="ChEBI" id="CHEBI:30616"/>
        <dbReference type="ChEBI" id="CHEBI:46858"/>
        <dbReference type="ChEBI" id="CHEBI:61978"/>
        <dbReference type="ChEBI" id="CHEBI:456216"/>
        <dbReference type="EC" id="2.7.10.2"/>
    </reaction>
</comment>
<dbReference type="InterPro" id="IPR005702">
    <property type="entry name" value="Wzc-like_C"/>
</dbReference>
<keyword evidence="23" id="KW-1185">Reference proteome</keyword>
<reference evidence="22 23" key="1">
    <citation type="submission" date="2015-07" db="EMBL/GenBank/DDBJ databases">
        <title>Genome sequence of Levilinea saccharolytica DSM 16555.</title>
        <authorList>
            <person name="Hemp J."/>
            <person name="Ward L.M."/>
            <person name="Pace L.A."/>
            <person name="Fischer W.W."/>
        </authorList>
    </citation>
    <scope>NUCLEOTIDE SEQUENCE [LARGE SCALE GENOMIC DNA]</scope>
    <source>
        <strain evidence="22 23">KIBI-1</strain>
    </source>
</reference>
<evidence type="ECO:0000313" key="23">
    <source>
        <dbReference type="Proteomes" id="UP000050501"/>
    </source>
</evidence>
<dbReference type="Pfam" id="PF02706">
    <property type="entry name" value="Wzz"/>
    <property type="match status" value="1"/>
</dbReference>
<feature type="domain" description="AAA" evidence="20">
    <location>
        <begin position="404"/>
        <end position="546"/>
    </location>
</feature>
<evidence type="ECO:0000256" key="12">
    <source>
        <dbReference type="ARBA" id="ARBA00022840"/>
    </source>
</evidence>
<dbReference type="STRING" id="229921.ADN01_14350"/>
<evidence type="ECO:0000256" key="16">
    <source>
        <dbReference type="ARBA" id="ARBA00051245"/>
    </source>
</evidence>
<dbReference type="Gene3D" id="3.40.50.300">
    <property type="entry name" value="P-loop containing nucleotide triphosphate hydrolases"/>
    <property type="match status" value="1"/>
</dbReference>
<dbReference type="InterPro" id="IPR025669">
    <property type="entry name" value="AAA_dom"/>
</dbReference>
<evidence type="ECO:0000256" key="8">
    <source>
        <dbReference type="ARBA" id="ARBA00022679"/>
    </source>
</evidence>
<dbReference type="SUPFAM" id="SSF52540">
    <property type="entry name" value="P-loop containing nucleoside triphosphate hydrolases"/>
    <property type="match status" value="1"/>
</dbReference>
<evidence type="ECO:0000259" key="20">
    <source>
        <dbReference type="Pfam" id="PF13614"/>
    </source>
</evidence>
<evidence type="ECO:0000256" key="3">
    <source>
        <dbReference type="ARBA" id="ARBA00007316"/>
    </source>
</evidence>
<dbReference type="InterPro" id="IPR050445">
    <property type="entry name" value="Bact_polysacc_biosynth/exp"/>
</dbReference>
<dbReference type="Pfam" id="PF13807">
    <property type="entry name" value="GNVR"/>
    <property type="match status" value="1"/>
</dbReference>
<dbReference type="NCBIfam" id="TIGR01007">
    <property type="entry name" value="eps_fam"/>
    <property type="match status" value="1"/>
</dbReference>
<evidence type="ECO:0000256" key="6">
    <source>
        <dbReference type="ARBA" id="ARBA00022475"/>
    </source>
</evidence>
<evidence type="ECO:0000256" key="10">
    <source>
        <dbReference type="ARBA" id="ARBA00022741"/>
    </source>
</evidence>
<protein>
    <recommendedName>
        <fullName evidence="5">non-specific protein-tyrosine kinase</fullName>
        <ecNumber evidence="5">2.7.10.2</ecNumber>
    </recommendedName>
</protein>
<proteinExistence type="inferred from homology"/>
<dbReference type="RefSeq" id="WP_062418394.1">
    <property type="nucleotide sequence ID" value="NZ_DF967974.1"/>
</dbReference>
<comment type="similarity">
    <text evidence="3">Belongs to the CpsD/CapB family.</text>
</comment>
<keyword evidence="6" id="KW-1003">Cell membrane</keyword>
<sequence>MELRGYLNILTRRLWVVLVVFVITTVTAYFVSTLIPPTYQANVSLRVKTPLSGNLSYVQYETYYANRLMNTYARISTSEKVLDELKAQLGVSKLLDVEVLIVPDSELIQITVKDQDPALAAKAANLLAEIIVSTNTRTQVNESAAANNLTILTDRLADYKSEIAQANTDYETLLEESTKISAQIAVLDRSIKMKEDAYQTLKQQFDQASINEITGLLAYQKDQARQTKELLSAEISTLETELADLSAQYQEWMPKSVETAERLSITRQTIQTKEQAYNNLLAEYDAARTSSALLQNSQDLLVVNPAVTPTEPTGPGKLLVLALGAAIGLLVGIILAFLVESLDTRIQTVEQVQNLCGCRMIGQIPALRTADKSDPLASSDTAVQKAFWTLRGHLVTDARSRNIKTILFTSASTGEGKSTTVFATATSLAKLKQKILVIDSDVRLPKQHDLFKSPLYPGLVNLLSEEANLDHVIQKDARPGMDFIPAGLLQSDPLDVFQDPNLERILIQLKKRYDFILIDTPSLAVAETSILAQLADGVVILAKLGETTSPALRTSFTQLENVDAKIIGSIATYVPVDRAHGYYHKKPSRRLLVHWPTLPAWLNVGKLKKLIIKKPNHVERSSEP</sequence>
<organism evidence="22 23">
    <name type="scientific">Levilinea saccharolytica</name>
    <dbReference type="NCBI Taxonomy" id="229921"/>
    <lineage>
        <taxon>Bacteria</taxon>
        <taxon>Bacillati</taxon>
        <taxon>Chloroflexota</taxon>
        <taxon>Anaerolineae</taxon>
        <taxon>Anaerolineales</taxon>
        <taxon>Anaerolineaceae</taxon>
        <taxon>Levilinea</taxon>
    </lineage>
</organism>
<keyword evidence="13 18" id="KW-1133">Transmembrane helix</keyword>
<evidence type="ECO:0000259" key="19">
    <source>
        <dbReference type="Pfam" id="PF02706"/>
    </source>
</evidence>
<evidence type="ECO:0000256" key="11">
    <source>
        <dbReference type="ARBA" id="ARBA00022777"/>
    </source>
</evidence>
<evidence type="ECO:0000256" key="2">
    <source>
        <dbReference type="ARBA" id="ARBA00006683"/>
    </source>
</evidence>
<keyword evidence="9 18" id="KW-0812">Transmembrane</keyword>
<dbReference type="InterPro" id="IPR032807">
    <property type="entry name" value="GNVR"/>
</dbReference>
<keyword evidence="8" id="KW-0808">Transferase</keyword>
<feature type="domain" description="Polysaccharide chain length determinant N-terminal" evidence="19">
    <location>
        <begin position="2"/>
        <end position="88"/>
    </location>
</feature>